<dbReference type="Gene3D" id="3.20.80.10">
    <property type="entry name" value="Regulatory factor, effector binding domain"/>
    <property type="match status" value="1"/>
</dbReference>
<dbReference type="InterPro" id="IPR010499">
    <property type="entry name" value="AraC_E-bd"/>
</dbReference>
<dbReference type="AlphaFoldDB" id="A0A6J5J645"/>
<dbReference type="SMART" id="SM00871">
    <property type="entry name" value="AraC_E_bind"/>
    <property type="match status" value="1"/>
</dbReference>
<evidence type="ECO:0000313" key="6">
    <source>
        <dbReference type="Proteomes" id="UP000494301"/>
    </source>
</evidence>
<dbReference type="InterPro" id="IPR020449">
    <property type="entry name" value="Tscrpt_reg_AraC-type_HTH"/>
</dbReference>
<sequence>MDSPAHFRKICPFGPCYRGVGSCPHTPMTVETKTDQPAWIRYAASVARVHEYIRTHLDGPLDLNRLAEVACLSPYHWQRVYRALYGESIVLTVRRMRIVRASEDLVCTARPIDEIARRAGYGSTHAFARAFRDAYGVPPAQHRRTGSHRPIYPLQRGEGDMFKHEVEIRRLPDLRGYAVTHTGPYMKVSDAFMRIGAWVGQHGLIGPGAKVIGIFYDDPDTTPEAQLRAKACIMPADGAPDVEPAPPVERATVAGGEYAVLLHTGPYADLKTAYQWLYGDWLRHSGREAANAPPFELYLNSPMDTAPADLRTELYLPLR</sequence>
<keyword evidence="2" id="KW-0238">DNA-binding</keyword>
<dbReference type="Gene3D" id="1.10.10.60">
    <property type="entry name" value="Homeodomain-like"/>
    <property type="match status" value="2"/>
</dbReference>
<evidence type="ECO:0000313" key="5">
    <source>
        <dbReference type="EMBL" id="CAB3967097.1"/>
    </source>
</evidence>
<dbReference type="GO" id="GO:0003700">
    <property type="term" value="F:DNA-binding transcription factor activity"/>
    <property type="evidence" value="ECO:0007669"/>
    <property type="project" value="InterPro"/>
</dbReference>
<dbReference type="InterPro" id="IPR011256">
    <property type="entry name" value="Reg_factor_effector_dom_sf"/>
</dbReference>
<dbReference type="InterPro" id="IPR050908">
    <property type="entry name" value="SmbC-like"/>
</dbReference>
<proteinExistence type="predicted"/>
<dbReference type="PANTHER" id="PTHR40055">
    <property type="entry name" value="TRANSCRIPTIONAL REGULATOR YGIV-RELATED"/>
    <property type="match status" value="1"/>
</dbReference>
<dbReference type="Pfam" id="PF06445">
    <property type="entry name" value="GyrI-like"/>
    <property type="match status" value="1"/>
</dbReference>
<evidence type="ECO:0000256" key="2">
    <source>
        <dbReference type="ARBA" id="ARBA00023125"/>
    </source>
</evidence>
<dbReference type="SUPFAM" id="SSF46689">
    <property type="entry name" value="Homeodomain-like"/>
    <property type="match status" value="2"/>
</dbReference>
<dbReference type="EMBL" id="CABWIL020000015">
    <property type="protein sequence ID" value="CAB3967097.1"/>
    <property type="molecule type" value="Genomic_DNA"/>
</dbReference>
<dbReference type="PROSITE" id="PS01124">
    <property type="entry name" value="HTH_ARAC_FAMILY_2"/>
    <property type="match status" value="1"/>
</dbReference>
<dbReference type="PRINTS" id="PR00032">
    <property type="entry name" value="HTHARAC"/>
</dbReference>
<dbReference type="SMART" id="SM00342">
    <property type="entry name" value="HTH_ARAC"/>
    <property type="match status" value="1"/>
</dbReference>
<dbReference type="InterPro" id="IPR029442">
    <property type="entry name" value="GyrI-like"/>
</dbReference>
<gene>
    <name evidence="5" type="ORF">BLA3211_04288</name>
</gene>
<evidence type="ECO:0000256" key="1">
    <source>
        <dbReference type="ARBA" id="ARBA00023015"/>
    </source>
</evidence>
<name>A0A6J5J645_9BURK</name>
<dbReference type="InterPro" id="IPR018062">
    <property type="entry name" value="HTH_AraC-typ_CS"/>
</dbReference>
<evidence type="ECO:0000259" key="4">
    <source>
        <dbReference type="PROSITE" id="PS01124"/>
    </source>
</evidence>
<dbReference type="PANTHER" id="PTHR40055:SF1">
    <property type="entry name" value="TRANSCRIPTIONAL REGULATOR YGIV-RELATED"/>
    <property type="match status" value="1"/>
</dbReference>
<dbReference type="PROSITE" id="PS00041">
    <property type="entry name" value="HTH_ARAC_FAMILY_1"/>
    <property type="match status" value="1"/>
</dbReference>
<organism evidence="5 6">
    <name type="scientific">Burkholderia aenigmatica</name>
    <dbReference type="NCBI Taxonomy" id="2015348"/>
    <lineage>
        <taxon>Bacteria</taxon>
        <taxon>Pseudomonadati</taxon>
        <taxon>Pseudomonadota</taxon>
        <taxon>Betaproteobacteria</taxon>
        <taxon>Burkholderiales</taxon>
        <taxon>Burkholderiaceae</taxon>
        <taxon>Burkholderia</taxon>
        <taxon>Burkholderia cepacia complex</taxon>
    </lineage>
</organism>
<feature type="domain" description="HTH araC/xylS-type" evidence="4">
    <location>
        <begin position="47"/>
        <end position="145"/>
    </location>
</feature>
<dbReference type="InterPro" id="IPR009057">
    <property type="entry name" value="Homeodomain-like_sf"/>
</dbReference>
<dbReference type="Pfam" id="PF12833">
    <property type="entry name" value="HTH_18"/>
    <property type="match status" value="1"/>
</dbReference>
<keyword evidence="3" id="KW-0804">Transcription</keyword>
<dbReference type="GO" id="GO:0043565">
    <property type="term" value="F:sequence-specific DNA binding"/>
    <property type="evidence" value="ECO:0007669"/>
    <property type="project" value="InterPro"/>
</dbReference>
<accession>A0A6J5J645</accession>
<dbReference type="SUPFAM" id="SSF55136">
    <property type="entry name" value="Probable bacterial effector-binding domain"/>
    <property type="match status" value="1"/>
</dbReference>
<protein>
    <submittedName>
        <fullName evidence="5">AraC family transcriptional regulator</fullName>
    </submittedName>
</protein>
<dbReference type="InterPro" id="IPR018060">
    <property type="entry name" value="HTH_AraC"/>
</dbReference>
<keyword evidence="1" id="KW-0805">Transcription regulation</keyword>
<dbReference type="Proteomes" id="UP000494301">
    <property type="component" value="Unassembled WGS sequence"/>
</dbReference>
<reference evidence="5 6" key="1">
    <citation type="submission" date="2020-04" db="EMBL/GenBank/DDBJ databases">
        <authorList>
            <person name="Depoorter E."/>
        </authorList>
    </citation>
    <scope>NUCLEOTIDE SEQUENCE [LARGE SCALE GENOMIC DNA]</scope>
    <source>
        <strain evidence="5 6">BCC0217</strain>
    </source>
</reference>
<evidence type="ECO:0000256" key="3">
    <source>
        <dbReference type="ARBA" id="ARBA00023163"/>
    </source>
</evidence>